<evidence type="ECO:0000313" key="3">
    <source>
        <dbReference type="EMBL" id="CAL1413459.1"/>
    </source>
</evidence>
<keyword evidence="4" id="KW-1185">Reference proteome</keyword>
<organism evidence="3 4">
    <name type="scientific">Linum trigynum</name>
    <dbReference type="NCBI Taxonomy" id="586398"/>
    <lineage>
        <taxon>Eukaryota</taxon>
        <taxon>Viridiplantae</taxon>
        <taxon>Streptophyta</taxon>
        <taxon>Embryophyta</taxon>
        <taxon>Tracheophyta</taxon>
        <taxon>Spermatophyta</taxon>
        <taxon>Magnoliopsida</taxon>
        <taxon>eudicotyledons</taxon>
        <taxon>Gunneridae</taxon>
        <taxon>Pentapetalae</taxon>
        <taxon>rosids</taxon>
        <taxon>fabids</taxon>
        <taxon>Malpighiales</taxon>
        <taxon>Linaceae</taxon>
        <taxon>Linum</taxon>
    </lineage>
</organism>
<feature type="signal peptide" evidence="2">
    <location>
        <begin position="1"/>
        <end position="25"/>
    </location>
</feature>
<dbReference type="EMBL" id="OZ034822">
    <property type="protein sequence ID" value="CAL1413459.1"/>
    <property type="molecule type" value="Genomic_DNA"/>
</dbReference>
<gene>
    <name evidence="3" type="ORF">LTRI10_LOCUS52691</name>
</gene>
<dbReference type="Proteomes" id="UP001497516">
    <property type="component" value="Chromosome 9"/>
</dbReference>
<evidence type="ECO:0000256" key="2">
    <source>
        <dbReference type="SAM" id="SignalP"/>
    </source>
</evidence>
<feature type="compositionally biased region" description="Basic residues" evidence="1">
    <location>
        <begin position="127"/>
        <end position="140"/>
    </location>
</feature>
<keyword evidence="2" id="KW-0732">Signal</keyword>
<accession>A0AAV2GRY0</accession>
<feature type="chain" id="PRO_5043416026" evidence="2">
    <location>
        <begin position="26"/>
        <end position="140"/>
    </location>
</feature>
<protein>
    <submittedName>
        <fullName evidence="3">Uncharacterized protein</fullName>
    </submittedName>
</protein>
<proteinExistence type="predicted"/>
<evidence type="ECO:0000313" key="4">
    <source>
        <dbReference type="Proteomes" id="UP001497516"/>
    </source>
</evidence>
<sequence length="140" mass="16400">MAVASIPLGHISLLHFFTCFIAADGDFNALRESDLGFMSLEPQRHESFQIRLSHYWCRWILETLSYEKRISAKEMEKRRVRRKGKRRNRAIDLVRDAESLKEEESDLPRDLVVHTMTKKSVDSQQRRGNRGRRGTKGVEL</sequence>
<feature type="region of interest" description="Disordered" evidence="1">
    <location>
        <begin position="111"/>
        <end position="140"/>
    </location>
</feature>
<reference evidence="3 4" key="1">
    <citation type="submission" date="2024-04" db="EMBL/GenBank/DDBJ databases">
        <authorList>
            <person name="Fracassetti M."/>
        </authorList>
    </citation>
    <scope>NUCLEOTIDE SEQUENCE [LARGE SCALE GENOMIC DNA]</scope>
</reference>
<dbReference type="AlphaFoldDB" id="A0AAV2GRY0"/>
<name>A0AAV2GRY0_9ROSI</name>
<evidence type="ECO:0000256" key="1">
    <source>
        <dbReference type="SAM" id="MobiDB-lite"/>
    </source>
</evidence>